<keyword evidence="4" id="KW-1185">Reference proteome</keyword>
<dbReference type="AlphaFoldDB" id="A0A1I1TR32"/>
<dbReference type="SUPFAM" id="SSF53335">
    <property type="entry name" value="S-adenosyl-L-methionine-dependent methyltransferases"/>
    <property type="match status" value="1"/>
</dbReference>
<dbReference type="InterPro" id="IPR016843">
    <property type="entry name" value="S-AdoMet-dep_Ade-MeTrfase_prd"/>
</dbReference>
<dbReference type="PANTHER" id="PTHR41313:SF1">
    <property type="entry name" value="DNA METHYLASE ADENINE-SPECIFIC DOMAIN-CONTAINING PROTEIN"/>
    <property type="match status" value="1"/>
</dbReference>
<dbReference type="Pfam" id="PF21106">
    <property type="entry name" value="YtxK_like"/>
    <property type="match status" value="1"/>
</dbReference>
<dbReference type="InterPro" id="IPR048375">
    <property type="entry name" value="YtxK-like_N"/>
</dbReference>
<dbReference type="GO" id="GO:0032259">
    <property type="term" value="P:methylation"/>
    <property type="evidence" value="ECO:0007669"/>
    <property type="project" value="UniProtKB-KW"/>
</dbReference>
<feature type="domain" description="DNA methylase adenine-specific" evidence="1">
    <location>
        <begin position="88"/>
        <end position="283"/>
    </location>
</feature>
<dbReference type="InterPro" id="IPR003356">
    <property type="entry name" value="DNA_methylase_A-5"/>
</dbReference>
<dbReference type="EMBL" id="FOMR01000002">
    <property type="protein sequence ID" value="SFD61081.1"/>
    <property type="molecule type" value="Genomic_DNA"/>
</dbReference>
<evidence type="ECO:0000313" key="4">
    <source>
        <dbReference type="Proteomes" id="UP000199474"/>
    </source>
</evidence>
<dbReference type="GO" id="GO:0003677">
    <property type="term" value="F:DNA binding"/>
    <property type="evidence" value="ECO:0007669"/>
    <property type="project" value="InterPro"/>
</dbReference>
<feature type="domain" description="YtxK-like N-terminal helical" evidence="2">
    <location>
        <begin position="7"/>
        <end position="78"/>
    </location>
</feature>
<evidence type="ECO:0000313" key="3">
    <source>
        <dbReference type="EMBL" id="SFD61081.1"/>
    </source>
</evidence>
<keyword evidence="3" id="KW-0489">Methyltransferase</keyword>
<reference evidence="4" key="1">
    <citation type="submission" date="2016-10" db="EMBL/GenBank/DDBJ databases">
        <authorList>
            <person name="Varghese N."/>
            <person name="Submissions S."/>
        </authorList>
    </citation>
    <scope>NUCLEOTIDE SEQUENCE [LARGE SCALE GENOMIC DNA]</scope>
    <source>
        <strain evidence="4">DSM 22530</strain>
    </source>
</reference>
<organism evidence="3 4">
    <name type="scientific">Lentibacillus persicus</name>
    <dbReference type="NCBI Taxonomy" id="640948"/>
    <lineage>
        <taxon>Bacteria</taxon>
        <taxon>Bacillati</taxon>
        <taxon>Bacillota</taxon>
        <taxon>Bacilli</taxon>
        <taxon>Bacillales</taxon>
        <taxon>Bacillaceae</taxon>
        <taxon>Lentibacillus</taxon>
    </lineage>
</organism>
<evidence type="ECO:0000259" key="2">
    <source>
        <dbReference type="Pfam" id="PF21106"/>
    </source>
</evidence>
<dbReference type="InterPro" id="IPR029063">
    <property type="entry name" value="SAM-dependent_MTases_sf"/>
</dbReference>
<evidence type="ECO:0000259" key="1">
    <source>
        <dbReference type="Pfam" id="PF02384"/>
    </source>
</evidence>
<dbReference type="OrthoDB" id="9788159at2"/>
<dbReference type="PRINTS" id="PR00507">
    <property type="entry name" value="N12N6MTFRASE"/>
</dbReference>
<sequence length="321" mass="36136">MEQSNVETLFERLDNLTETVQQYMNETYLDSLATVLEAVFEGEPQQGLEDQLKDIPETASYEVIEIRKAIQLAILKGMKGATQEQHLMTPETVALFVGYLAGKLTNDQTDIRVFDPAGGTGNLLMTVTEQLKSIAKITAGEVDPTLIKLAVLSANLQQKEIEFFHQDSLRPFLMDPVDLVVSDLPVGYYPDDIRANDYQLKADEGHSYAHHLFIEQGLNYTKEGGFLVFVIPEFLFDSDQSDKLHAFLQENAHIIGVLQLPESAFKSEKNRKSILILQKTGPETVALKQPLLAQLPSFKNTEAMNDILTQINQWFKDNMNK</sequence>
<proteinExistence type="predicted"/>
<dbReference type="PIRSF" id="PIRSF026567">
    <property type="entry name" value="Adenine_mtase_bact_prd"/>
    <property type="match status" value="1"/>
</dbReference>
<gene>
    <name evidence="3" type="ORF">SAMN05216238_102405</name>
</gene>
<dbReference type="InterPro" id="IPR052933">
    <property type="entry name" value="DNA_Protect_Modify"/>
</dbReference>
<dbReference type="Gene3D" id="1.10.150.470">
    <property type="match status" value="1"/>
</dbReference>
<protein>
    <submittedName>
        <fullName evidence="3">Site-specific DNA-methyltransferase (Adenine-specific)</fullName>
    </submittedName>
</protein>
<name>A0A1I1TR32_9BACI</name>
<dbReference type="RefSeq" id="WP_090081891.1">
    <property type="nucleotide sequence ID" value="NZ_FOMR01000002.1"/>
</dbReference>
<dbReference type="Gene3D" id="3.40.50.150">
    <property type="entry name" value="Vaccinia Virus protein VP39"/>
    <property type="match status" value="1"/>
</dbReference>
<dbReference type="STRING" id="640948.SAMN05216238_102405"/>
<dbReference type="CDD" id="cd02440">
    <property type="entry name" value="AdoMet_MTases"/>
    <property type="match status" value="1"/>
</dbReference>
<dbReference type="GO" id="GO:0008170">
    <property type="term" value="F:N-methyltransferase activity"/>
    <property type="evidence" value="ECO:0007669"/>
    <property type="project" value="InterPro"/>
</dbReference>
<accession>A0A1I1TR32</accession>
<dbReference type="PANTHER" id="PTHR41313">
    <property type="entry name" value="ADENINE-SPECIFIC METHYLTRANSFERASE"/>
    <property type="match status" value="1"/>
</dbReference>
<keyword evidence="3" id="KW-0808">Transferase</keyword>
<dbReference type="Proteomes" id="UP000199474">
    <property type="component" value="Unassembled WGS sequence"/>
</dbReference>
<dbReference type="Pfam" id="PF02384">
    <property type="entry name" value="N6_Mtase"/>
    <property type="match status" value="1"/>
</dbReference>